<organism evidence="10 11">
    <name type="scientific">Gryllus longicercus</name>
    <dbReference type="NCBI Taxonomy" id="2509291"/>
    <lineage>
        <taxon>Eukaryota</taxon>
        <taxon>Metazoa</taxon>
        <taxon>Ecdysozoa</taxon>
        <taxon>Arthropoda</taxon>
        <taxon>Hexapoda</taxon>
        <taxon>Insecta</taxon>
        <taxon>Pterygota</taxon>
        <taxon>Neoptera</taxon>
        <taxon>Polyneoptera</taxon>
        <taxon>Orthoptera</taxon>
        <taxon>Ensifera</taxon>
        <taxon>Gryllidea</taxon>
        <taxon>Grylloidea</taxon>
        <taxon>Gryllidae</taxon>
        <taxon>Gryllinae</taxon>
        <taxon>Gryllus</taxon>
    </lineage>
</organism>
<keyword evidence="6" id="KW-0131">Cell cycle</keyword>
<name>A0AAN9YZP4_9ORTH</name>
<dbReference type="InterPro" id="IPR030379">
    <property type="entry name" value="G_SEPTIN_dom"/>
</dbReference>
<dbReference type="InterPro" id="IPR027417">
    <property type="entry name" value="P-loop_NTPase"/>
</dbReference>
<dbReference type="PROSITE" id="PS51719">
    <property type="entry name" value="G_SEPTIN"/>
    <property type="match status" value="1"/>
</dbReference>
<feature type="compositionally biased region" description="Low complexity" evidence="8">
    <location>
        <begin position="48"/>
        <end position="67"/>
    </location>
</feature>
<dbReference type="InterPro" id="IPR016491">
    <property type="entry name" value="Septin"/>
</dbReference>
<evidence type="ECO:0000256" key="5">
    <source>
        <dbReference type="ARBA" id="ARBA00023134"/>
    </source>
</evidence>
<evidence type="ECO:0000256" key="3">
    <source>
        <dbReference type="ARBA" id="ARBA00022741"/>
    </source>
</evidence>
<keyword evidence="11" id="KW-1185">Reference proteome</keyword>
<dbReference type="GO" id="GO:0005525">
    <property type="term" value="F:GTP binding"/>
    <property type="evidence" value="ECO:0007669"/>
    <property type="project" value="UniProtKB-KW"/>
</dbReference>
<dbReference type="Proteomes" id="UP001378592">
    <property type="component" value="Unassembled WGS sequence"/>
</dbReference>
<dbReference type="PANTHER" id="PTHR18884">
    <property type="entry name" value="SEPTIN"/>
    <property type="match status" value="1"/>
</dbReference>
<keyword evidence="3 7" id="KW-0547">Nucleotide-binding</keyword>
<evidence type="ECO:0000313" key="11">
    <source>
        <dbReference type="Proteomes" id="UP001378592"/>
    </source>
</evidence>
<evidence type="ECO:0000256" key="2">
    <source>
        <dbReference type="ARBA" id="ARBA00022618"/>
    </source>
</evidence>
<dbReference type="CDD" id="cd01850">
    <property type="entry name" value="CDC_Septin"/>
    <property type="match status" value="1"/>
</dbReference>
<reference evidence="10 11" key="1">
    <citation type="submission" date="2024-03" db="EMBL/GenBank/DDBJ databases">
        <title>The genome assembly and annotation of the cricket Gryllus longicercus Weissman &amp; Gray.</title>
        <authorList>
            <person name="Szrajer S."/>
            <person name="Gray D."/>
            <person name="Ylla G."/>
        </authorList>
    </citation>
    <scope>NUCLEOTIDE SEQUENCE [LARGE SCALE GENOMIC DNA]</scope>
    <source>
        <strain evidence="10">DAG 2021-001</strain>
        <tissue evidence="10">Whole body minus gut</tissue>
    </source>
</reference>
<evidence type="ECO:0000256" key="4">
    <source>
        <dbReference type="ARBA" id="ARBA00023054"/>
    </source>
</evidence>
<accession>A0AAN9YZP4</accession>
<comment type="similarity">
    <text evidence="7">Belongs to the TRAFAC class TrmE-Era-EngA-EngB-Septin-like GTPase superfamily. Septin GTPase family.</text>
</comment>
<comment type="subcellular location">
    <subcellularLocation>
        <location evidence="1">Cleavage furrow</location>
    </subcellularLocation>
</comment>
<dbReference type="GO" id="GO:0032154">
    <property type="term" value="C:cleavage furrow"/>
    <property type="evidence" value="ECO:0007669"/>
    <property type="project" value="UniProtKB-SubCell"/>
</dbReference>
<evidence type="ECO:0000259" key="9">
    <source>
        <dbReference type="PROSITE" id="PS51719"/>
    </source>
</evidence>
<protein>
    <recommendedName>
        <fullName evidence="9">Septin-type G domain-containing protein</fullName>
    </recommendedName>
</protein>
<dbReference type="SUPFAM" id="SSF52540">
    <property type="entry name" value="P-loop containing nucleoside triphosphate hydrolases"/>
    <property type="match status" value="1"/>
</dbReference>
<comment type="caution">
    <text evidence="10">The sequence shown here is derived from an EMBL/GenBank/DDBJ whole genome shotgun (WGS) entry which is preliminary data.</text>
</comment>
<dbReference type="GO" id="GO:0051301">
    <property type="term" value="P:cell division"/>
    <property type="evidence" value="ECO:0007669"/>
    <property type="project" value="UniProtKB-KW"/>
</dbReference>
<feature type="domain" description="Septin-type G" evidence="9">
    <location>
        <begin position="206"/>
        <end position="472"/>
    </location>
</feature>
<sequence length="520" mass="57592">MGQQGAGRGELRSWQTMNEDRERYNYRAGNPTANNYDPSISSARNRSFRGAGRGRVASSAATAAAPAHPQATPWKVPGSSRVLGSAPPLPRRPRPRPPPPPPRPAPAGVDNQDEAPLCTTAACTATRARAAAAIIALGLPYSETTFKPVFARGSCPAFLAPTAAALAAAELAASVRAATGRDVQCSLGRDRRSAVAAPQSPPLPPEPVVFNVMAVGGNGLGKSTLLHAMFAHEEFSERYPGLFPRTKRTVQVRSSHVLAEAAGRPLHLTLVDTPGLGDAADHARRFADILAYIDECYCDYFNQDTDAHTRSRSDRRIHCCLYFIEPTGHDLQPFDVECMKELQDRVNVIPVIAKADTMSTYECYRFKRRLLREIAEQQIDVYDFPEVNPQEEQLRALKERLPFAVVGFNSELHEYGRKMMARRYPWGIAEVETLEHNDFSLLRKVLLQIHLCNLKEATEVHYENYRCRTLTPLSFDDFENLDDSKMENNRYYITFKPSISSSIVDTLNSLNVVSSSSSSK</sequence>
<feature type="region of interest" description="Disordered" evidence="8">
    <location>
        <begin position="1"/>
        <end position="113"/>
    </location>
</feature>
<gene>
    <name evidence="10" type="ORF">R5R35_003766</name>
</gene>
<evidence type="ECO:0000256" key="7">
    <source>
        <dbReference type="RuleBase" id="RU004560"/>
    </source>
</evidence>
<feature type="compositionally biased region" description="Polar residues" evidence="8">
    <location>
        <begin position="31"/>
        <end position="45"/>
    </location>
</feature>
<keyword evidence="2" id="KW-0132">Cell division</keyword>
<evidence type="ECO:0000256" key="1">
    <source>
        <dbReference type="ARBA" id="ARBA00004626"/>
    </source>
</evidence>
<dbReference type="EMBL" id="JAZDUA010000700">
    <property type="protein sequence ID" value="KAK7789862.1"/>
    <property type="molecule type" value="Genomic_DNA"/>
</dbReference>
<dbReference type="GO" id="GO:0005856">
    <property type="term" value="C:cytoskeleton"/>
    <property type="evidence" value="ECO:0007669"/>
    <property type="project" value="UniProtKB-ARBA"/>
</dbReference>
<evidence type="ECO:0000256" key="6">
    <source>
        <dbReference type="ARBA" id="ARBA00023306"/>
    </source>
</evidence>
<dbReference type="FunFam" id="3.40.50.300:FF:000162">
    <property type="entry name" value="septin-7 isoform X1"/>
    <property type="match status" value="1"/>
</dbReference>
<feature type="compositionally biased region" description="Pro residues" evidence="8">
    <location>
        <begin position="96"/>
        <end position="105"/>
    </location>
</feature>
<proteinExistence type="inferred from homology"/>
<evidence type="ECO:0000256" key="8">
    <source>
        <dbReference type="SAM" id="MobiDB-lite"/>
    </source>
</evidence>
<dbReference type="AlphaFoldDB" id="A0AAN9YZP4"/>
<dbReference type="Gene3D" id="3.40.50.300">
    <property type="entry name" value="P-loop containing nucleotide triphosphate hydrolases"/>
    <property type="match status" value="1"/>
</dbReference>
<dbReference type="Pfam" id="PF00735">
    <property type="entry name" value="Septin"/>
    <property type="match status" value="1"/>
</dbReference>
<evidence type="ECO:0000313" key="10">
    <source>
        <dbReference type="EMBL" id="KAK7789862.1"/>
    </source>
</evidence>
<keyword evidence="4" id="KW-0175">Coiled coil</keyword>
<keyword evidence="5 7" id="KW-0342">GTP-binding</keyword>